<dbReference type="SMART" id="SM00530">
    <property type="entry name" value="HTH_XRE"/>
    <property type="match status" value="1"/>
</dbReference>
<dbReference type="GO" id="GO:0003677">
    <property type="term" value="F:DNA binding"/>
    <property type="evidence" value="ECO:0007669"/>
    <property type="project" value="UniProtKB-KW"/>
</dbReference>
<dbReference type="PANTHER" id="PTHR46558">
    <property type="entry name" value="TRACRIPTIONAL REGULATORY PROTEIN-RELATED-RELATED"/>
    <property type="match status" value="1"/>
</dbReference>
<dbReference type="CDD" id="cd00093">
    <property type="entry name" value="HTH_XRE"/>
    <property type="match status" value="1"/>
</dbReference>
<organism evidence="4 5">
    <name type="scientific">Massiliimalia timonensis</name>
    <dbReference type="NCBI Taxonomy" id="1987501"/>
    <lineage>
        <taxon>Bacteria</taxon>
        <taxon>Bacillati</taxon>
        <taxon>Bacillota</taxon>
        <taxon>Clostridia</taxon>
        <taxon>Eubacteriales</taxon>
        <taxon>Oscillospiraceae</taxon>
        <taxon>Massiliimalia</taxon>
    </lineage>
</organism>
<dbReference type="InterPro" id="IPR001387">
    <property type="entry name" value="Cro/C1-type_HTH"/>
</dbReference>
<dbReference type="RefSeq" id="WP_187536301.1">
    <property type="nucleotide sequence ID" value="NZ_JACRTL010000002.1"/>
</dbReference>
<dbReference type="InterPro" id="IPR010982">
    <property type="entry name" value="Lambda_DNA-bd_dom_sf"/>
</dbReference>
<keyword evidence="2" id="KW-0812">Transmembrane</keyword>
<dbReference type="AlphaFoldDB" id="A0A8J6TWY3"/>
<evidence type="ECO:0000256" key="1">
    <source>
        <dbReference type="ARBA" id="ARBA00023125"/>
    </source>
</evidence>
<evidence type="ECO:0000256" key="2">
    <source>
        <dbReference type="SAM" id="Phobius"/>
    </source>
</evidence>
<protein>
    <submittedName>
        <fullName evidence="4">Helix-turn-helix transcriptional regulator</fullName>
    </submittedName>
</protein>
<comment type="caution">
    <text evidence="4">The sequence shown here is derived from an EMBL/GenBank/DDBJ whole genome shotgun (WGS) entry which is preliminary data.</text>
</comment>
<keyword evidence="2" id="KW-1133">Transmembrane helix</keyword>
<dbReference type="Gene3D" id="1.10.260.40">
    <property type="entry name" value="lambda repressor-like DNA-binding domains"/>
    <property type="match status" value="1"/>
</dbReference>
<keyword evidence="2" id="KW-0472">Membrane</keyword>
<evidence type="ECO:0000259" key="3">
    <source>
        <dbReference type="PROSITE" id="PS50943"/>
    </source>
</evidence>
<name>A0A8J6TWY3_9FIRM</name>
<sequence>MDQKKIGRFIAAKRKEKSLTQQALADLIGISNKTVSKWECGNGLPEVSLMLPLCNALGITVNELLSGETLDNSYQEKAEENLIGLIKEKETQRAGGKKIMIVQGAALVSSVLLWLLLFADSNVYQLGDFPTPLTLGYLVAGFAAIYLVMMTTWLGIVKRNMMMIFAAFSFASLVCLLISFSHATLWLVPPAAAGMLGCFALSIWSYFHHKRPRQ</sequence>
<accession>A0A8J6TWY3</accession>
<keyword evidence="1" id="KW-0238">DNA-binding</keyword>
<dbReference type="Pfam" id="PF01381">
    <property type="entry name" value="HTH_3"/>
    <property type="match status" value="1"/>
</dbReference>
<keyword evidence="5" id="KW-1185">Reference proteome</keyword>
<dbReference type="SUPFAM" id="SSF47413">
    <property type="entry name" value="lambda repressor-like DNA-binding domains"/>
    <property type="match status" value="1"/>
</dbReference>
<feature type="transmembrane region" description="Helical" evidence="2">
    <location>
        <begin position="163"/>
        <end position="180"/>
    </location>
</feature>
<feature type="transmembrane region" description="Helical" evidence="2">
    <location>
        <begin position="99"/>
        <end position="117"/>
    </location>
</feature>
<gene>
    <name evidence="4" type="ORF">H8702_04460</name>
</gene>
<dbReference type="EMBL" id="JACRTL010000002">
    <property type="protein sequence ID" value="MBC8610375.1"/>
    <property type="molecule type" value="Genomic_DNA"/>
</dbReference>
<evidence type="ECO:0000313" key="5">
    <source>
        <dbReference type="Proteomes" id="UP000632659"/>
    </source>
</evidence>
<reference evidence="4" key="1">
    <citation type="submission" date="2020-08" db="EMBL/GenBank/DDBJ databases">
        <title>Genome public.</title>
        <authorList>
            <person name="Liu C."/>
            <person name="Sun Q."/>
        </authorList>
    </citation>
    <scope>NUCLEOTIDE SEQUENCE</scope>
    <source>
        <strain evidence="4">NSJ-15</strain>
    </source>
</reference>
<feature type="domain" description="HTH cro/C1-type" evidence="3">
    <location>
        <begin position="10"/>
        <end position="64"/>
    </location>
</feature>
<evidence type="ECO:0000313" key="4">
    <source>
        <dbReference type="EMBL" id="MBC8610375.1"/>
    </source>
</evidence>
<dbReference type="PROSITE" id="PS50943">
    <property type="entry name" value="HTH_CROC1"/>
    <property type="match status" value="1"/>
</dbReference>
<dbReference type="Proteomes" id="UP000632659">
    <property type="component" value="Unassembled WGS sequence"/>
</dbReference>
<feature type="transmembrane region" description="Helical" evidence="2">
    <location>
        <begin position="137"/>
        <end position="156"/>
    </location>
</feature>
<proteinExistence type="predicted"/>
<feature type="transmembrane region" description="Helical" evidence="2">
    <location>
        <begin position="186"/>
        <end position="207"/>
    </location>
</feature>
<dbReference type="PANTHER" id="PTHR46558:SF11">
    <property type="entry name" value="HTH-TYPE TRANSCRIPTIONAL REGULATOR XRE"/>
    <property type="match status" value="1"/>
</dbReference>